<dbReference type="Gene3D" id="3.30.565.10">
    <property type="entry name" value="Histidine kinase-like ATPase, C-terminal domain"/>
    <property type="match status" value="1"/>
</dbReference>
<dbReference type="CDD" id="cd00075">
    <property type="entry name" value="HATPase"/>
    <property type="match status" value="1"/>
</dbReference>
<protein>
    <recommendedName>
        <fullName evidence="2">histidine kinase</fullName>
        <ecNumber evidence="2">2.7.13.3</ecNumber>
    </recommendedName>
</protein>
<keyword evidence="7" id="KW-1133">Transmembrane helix</keyword>
<name>A0A060LXA2_9BACI</name>
<dbReference type="PANTHER" id="PTHR45453:SF1">
    <property type="entry name" value="PHOSPHATE REGULON SENSOR PROTEIN PHOR"/>
    <property type="match status" value="1"/>
</dbReference>
<organism evidence="10 11">
    <name type="scientific">Shouchella lehensis G1</name>
    <dbReference type="NCBI Taxonomy" id="1246626"/>
    <lineage>
        <taxon>Bacteria</taxon>
        <taxon>Bacillati</taxon>
        <taxon>Bacillota</taxon>
        <taxon>Bacilli</taxon>
        <taxon>Bacillales</taxon>
        <taxon>Bacillaceae</taxon>
        <taxon>Shouchella</taxon>
    </lineage>
</organism>
<proteinExistence type="predicted"/>
<dbReference type="InterPro" id="IPR036097">
    <property type="entry name" value="HisK_dim/P_sf"/>
</dbReference>
<keyword evidence="7" id="KW-0812">Transmembrane</keyword>
<dbReference type="SMART" id="SM00388">
    <property type="entry name" value="HisKA"/>
    <property type="match status" value="1"/>
</dbReference>
<evidence type="ECO:0000256" key="4">
    <source>
        <dbReference type="ARBA" id="ARBA00022679"/>
    </source>
</evidence>
<feature type="transmembrane region" description="Helical" evidence="7">
    <location>
        <begin position="30"/>
        <end position="50"/>
    </location>
</feature>
<dbReference type="SUPFAM" id="SSF47384">
    <property type="entry name" value="Homodimeric domain of signal transducing histidine kinase"/>
    <property type="match status" value="1"/>
</dbReference>
<dbReference type="GO" id="GO:0004721">
    <property type="term" value="F:phosphoprotein phosphatase activity"/>
    <property type="evidence" value="ECO:0007669"/>
    <property type="project" value="TreeGrafter"/>
</dbReference>
<dbReference type="STRING" id="1246626.BleG1_3349"/>
<dbReference type="AlphaFoldDB" id="A0A060LXA2"/>
<dbReference type="KEGG" id="ble:BleG1_3349"/>
<dbReference type="InterPro" id="IPR036890">
    <property type="entry name" value="HATPase_C_sf"/>
</dbReference>
<dbReference type="GO" id="GO:0000155">
    <property type="term" value="F:phosphorelay sensor kinase activity"/>
    <property type="evidence" value="ECO:0007669"/>
    <property type="project" value="InterPro"/>
</dbReference>
<dbReference type="HOGENOM" id="CLU_000445_89_3_9"/>
<evidence type="ECO:0000259" key="8">
    <source>
        <dbReference type="SMART" id="SM00387"/>
    </source>
</evidence>
<keyword evidence="5 10" id="KW-0418">Kinase</keyword>
<dbReference type="GO" id="GO:0016036">
    <property type="term" value="P:cellular response to phosphate starvation"/>
    <property type="evidence" value="ECO:0007669"/>
    <property type="project" value="TreeGrafter"/>
</dbReference>
<feature type="domain" description="Signal transduction histidine kinase dimerisation/phosphoacceptor" evidence="9">
    <location>
        <begin position="112"/>
        <end position="178"/>
    </location>
</feature>
<evidence type="ECO:0000259" key="9">
    <source>
        <dbReference type="SMART" id="SM00388"/>
    </source>
</evidence>
<keyword evidence="6" id="KW-0902">Two-component regulatory system</keyword>
<dbReference type="CDD" id="cd00082">
    <property type="entry name" value="HisKA"/>
    <property type="match status" value="1"/>
</dbReference>
<evidence type="ECO:0000256" key="5">
    <source>
        <dbReference type="ARBA" id="ARBA00022777"/>
    </source>
</evidence>
<dbReference type="InterPro" id="IPR003661">
    <property type="entry name" value="HisK_dim/P_dom"/>
</dbReference>
<evidence type="ECO:0000256" key="7">
    <source>
        <dbReference type="SAM" id="Phobius"/>
    </source>
</evidence>
<comment type="catalytic activity">
    <reaction evidence="1">
        <text>ATP + protein L-histidine = ADP + protein N-phospho-L-histidine.</text>
        <dbReference type="EC" id="2.7.13.3"/>
    </reaction>
</comment>
<dbReference type="Proteomes" id="UP000027142">
    <property type="component" value="Chromosome"/>
</dbReference>
<dbReference type="PATRIC" id="fig|1246626.3.peg.3326"/>
<dbReference type="RefSeq" id="WP_038483345.1">
    <property type="nucleotide sequence ID" value="NZ_CP003923.1"/>
</dbReference>
<dbReference type="SMART" id="SM00387">
    <property type="entry name" value="HATPase_c"/>
    <property type="match status" value="1"/>
</dbReference>
<keyword evidence="11" id="KW-1185">Reference proteome</keyword>
<feature type="transmembrane region" description="Helical" evidence="7">
    <location>
        <begin position="7"/>
        <end position="24"/>
    </location>
</feature>
<dbReference type="InterPro" id="IPR050351">
    <property type="entry name" value="BphY/WalK/GraS-like"/>
</dbReference>
<dbReference type="Pfam" id="PF02518">
    <property type="entry name" value="HATPase_c"/>
    <property type="match status" value="1"/>
</dbReference>
<feature type="domain" description="Histidine kinase/HSP90-like ATPase" evidence="8">
    <location>
        <begin position="223"/>
        <end position="332"/>
    </location>
</feature>
<evidence type="ECO:0000256" key="1">
    <source>
        <dbReference type="ARBA" id="ARBA00000085"/>
    </source>
</evidence>
<dbReference type="eggNOG" id="COG2205">
    <property type="taxonomic scope" value="Bacteria"/>
</dbReference>
<keyword evidence="3" id="KW-0597">Phosphoprotein</keyword>
<accession>A0A060LXA2</accession>
<dbReference type="PANTHER" id="PTHR45453">
    <property type="entry name" value="PHOSPHATE REGULON SENSOR PROTEIN PHOR"/>
    <property type="match status" value="1"/>
</dbReference>
<dbReference type="EC" id="2.7.13.3" evidence="2"/>
<gene>
    <name evidence="10" type="ORF">BleG1_3349</name>
</gene>
<dbReference type="Pfam" id="PF00512">
    <property type="entry name" value="HisKA"/>
    <property type="match status" value="1"/>
</dbReference>
<dbReference type="Gene3D" id="1.10.287.130">
    <property type="match status" value="1"/>
</dbReference>
<sequence length="339" mass="38281">MFRNKKLRHSTSWIVGLGMVLTIVVSRQSILLAVITGMVIGIITFIHLLYSWQRYKEMERLSLYLQKMAGGVFSLDVRDNDEGELSILKNEIYKMTQMLSEKTAQADESKLKLAEALADVSHQLKTPLTAMTVMTDLLAQEDVPKEKKEEFLGNVSSQLIRMEWLVTSLLKLSKIDAGAITFSKEPVEVQRLVDETISPLAFQIQDKQLAVKKVGDYQAKIVVDVRWTKEALINIVKNAVEHTDTKGVITISVTDTILYTEIAIHNSGEPIKDKDLPHIFKRFYQGSNAQKQSVGIGLALSYHIVTKQEGAIHVESASRKGTVFTVRFYHHREHDKTVT</sequence>
<keyword evidence="4" id="KW-0808">Transferase</keyword>
<dbReference type="SUPFAM" id="SSF55874">
    <property type="entry name" value="ATPase domain of HSP90 chaperone/DNA topoisomerase II/histidine kinase"/>
    <property type="match status" value="1"/>
</dbReference>
<dbReference type="EMBL" id="CP003923">
    <property type="protein sequence ID" value="AIC95896.1"/>
    <property type="molecule type" value="Genomic_DNA"/>
</dbReference>
<evidence type="ECO:0000256" key="2">
    <source>
        <dbReference type="ARBA" id="ARBA00012438"/>
    </source>
</evidence>
<evidence type="ECO:0000313" key="10">
    <source>
        <dbReference type="EMBL" id="AIC95896.1"/>
    </source>
</evidence>
<reference evidence="10 11" key="1">
    <citation type="journal article" date="2014" name="Gene">
        <title>A comparative genomic analysis of the alkalitolerant soil bacterium Bacillus lehensis G1.</title>
        <authorList>
            <person name="Noor Y.M."/>
            <person name="Samsulrizal N.H."/>
            <person name="Jema'on N.A."/>
            <person name="Low K.O."/>
            <person name="Ramli A.N."/>
            <person name="Alias N.I."/>
            <person name="Damis S.I."/>
            <person name="Fuzi S.F."/>
            <person name="Isa M.N."/>
            <person name="Murad A.M."/>
            <person name="Raih M.F."/>
            <person name="Bakar F.D."/>
            <person name="Najimudin N."/>
            <person name="Mahadi N.M."/>
            <person name="Illias R.M."/>
        </authorList>
    </citation>
    <scope>NUCLEOTIDE SEQUENCE [LARGE SCALE GENOMIC DNA]</scope>
    <source>
        <strain evidence="10 11">G1</strain>
    </source>
</reference>
<evidence type="ECO:0000256" key="3">
    <source>
        <dbReference type="ARBA" id="ARBA00022553"/>
    </source>
</evidence>
<dbReference type="OrthoDB" id="9773956at2"/>
<dbReference type="InterPro" id="IPR003594">
    <property type="entry name" value="HATPase_dom"/>
</dbReference>
<evidence type="ECO:0000313" key="11">
    <source>
        <dbReference type="Proteomes" id="UP000027142"/>
    </source>
</evidence>
<dbReference type="GO" id="GO:0005886">
    <property type="term" value="C:plasma membrane"/>
    <property type="evidence" value="ECO:0007669"/>
    <property type="project" value="TreeGrafter"/>
</dbReference>
<keyword evidence="7" id="KW-0472">Membrane</keyword>
<evidence type="ECO:0000256" key="6">
    <source>
        <dbReference type="ARBA" id="ARBA00023012"/>
    </source>
</evidence>